<name>A0A1Z4LMQ4_9CYAN</name>
<dbReference type="PROSITE" id="PS51257">
    <property type="entry name" value="PROKAR_LIPOPROTEIN"/>
    <property type="match status" value="1"/>
</dbReference>
<dbReference type="SMART" id="SM00098">
    <property type="entry name" value="alkPPc"/>
    <property type="match status" value="1"/>
</dbReference>
<dbReference type="AlphaFoldDB" id="A0A1Z4LMQ4"/>
<evidence type="ECO:0000313" key="6">
    <source>
        <dbReference type="Proteomes" id="UP000218418"/>
    </source>
</evidence>
<evidence type="ECO:0000256" key="4">
    <source>
        <dbReference type="RuleBase" id="RU003946"/>
    </source>
</evidence>
<feature type="binding site" evidence="3">
    <location>
        <position position="294"/>
    </location>
    <ligand>
        <name>Mg(2+)</name>
        <dbReference type="ChEBI" id="CHEBI:18420"/>
    </ligand>
</feature>
<dbReference type="Proteomes" id="UP000218418">
    <property type="component" value="Chromosome"/>
</dbReference>
<reference evidence="5 6" key="1">
    <citation type="submission" date="2017-06" db="EMBL/GenBank/DDBJ databases">
        <title>Genome sequencing of cyanobaciteial culture collection at National Institute for Environmental Studies (NIES).</title>
        <authorList>
            <person name="Hirose Y."/>
            <person name="Shimura Y."/>
            <person name="Fujisawa T."/>
            <person name="Nakamura Y."/>
            <person name="Kawachi M."/>
        </authorList>
    </citation>
    <scope>NUCLEOTIDE SEQUENCE [LARGE SCALE GENOMIC DNA]</scope>
    <source>
        <strain evidence="5 6">NIES-267</strain>
    </source>
</reference>
<keyword evidence="3" id="KW-0460">Magnesium</keyword>
<dbReference type="InterPro" id="IPR001952">
    <property type="entry name" value="Alkaline_phosphatase"/>
</dbReference>
<comment type="similarity">
    <text evidence="4">Belongs to the alkaline phosphatase family.</text>
</comment>
<evidence type="ECO:0000256" key="2">
    <source>
        <dbReference type="PIRSR" id="PIRSR601952-1"/>
    </source>
</evidence>
<feature type="binding site" evidence="3">
    <location>
        <position position="46"/>
    </location>
    <ligand>
        <name>Mg(2+)</name>
        <dbReference type="ChEBI" id="CHEBI:18420"/>
    </ligand>
</feature>
<dbReference type="GO" id="GO:0046872">
    <property type="term" value="F:metal ion binding"/>
    <property type="evidence" value="ECO:0007669"/>
    <property type="project" value="UniProtKB-KW"/>
</dbReference>
<gene>
    <name evidence="5" type="ORF">NIES267_19240</name>
</gene>
<dbReference type="SUPFAM" id="SSF53649">
    <property type="entry name" value="Alkaline phosphatase-like"/>
    <property type="match status" value="1"/>
</dbReference>
<dbReference type="EMBL" id="AP018227">
    <property type="protein sequence ID" value="BAY82444.1"/>
    <property type="molecule type" value="Genomic_DNA"/>
</dbReference>
<dbReference type="GO" id="GO:0004035">
    <property type="term" value="F:alkaline phosphatase activity"/>
    <property type="evidence" value="ECO:0007669"/>
    <property type="project" value="TreeGrafter"/>
</dbReference>
<dbReference type="PRINTS" id="PR00113">
    <property type="entry name" value="ALKPHPHTASE"/>
</dbReference>
<keyword evidence="1" id="KW-0597">Phosphoprotein</keyword>
<evidence type="ECO:0000313" key="5">
    <source>
        <dbReference type="EMBL" id="BAY82444.1"/>
    </source>
</evidence>
<comment type="cofactor">
    <cofactor evidence="3">
        <name>Zn(2+)</name>
        <dbReference type="ChEBI" id="CHEBI:29105"/>
    </cofactor>
    <text evidence="3">Binds 2 Zn(2+) ions.</text>
</comment>
<dbReference type="Gene3D" id="3.40.720.10">
    <property type="entry name" value="Alkaline Phosphatase, subunit A"/>
    <property type="match status" value="1"/>
</dbReference>
<dbReference type="PANTHER" id="PTHR11596">
    <property type="entry name" value="ALKALINE PHOSPHATASE"/>
    <property type="match status" value="1"/>
</dbReference>
<organism evidence="5 6">
    <name type="scientific">Calothrix parasitica NIES-267</name>
    <dbReference type="NCBI Taxonomy" id="1973488"/>
    <lineage>
        <taxon>Bacteria</taxon>
        <taxon>Bacillati</taxon>
        <taxon>Cyanobacteriota</taxon>
        <taxon>Cyanophyceae</taxon>
        <taxon>Nostocales</taxon>
        <taxon>Calotrichaceae</taxon>
        <taxon>Calothrix</taxon>
    </lineage>
</organism>
<keyword evidence="3" id="KW-0479">Metal-binding</keyword>
<protein>
    <submittedName>
        <fullName evidence="5">Alkaline phosphatase</fullName>
    </submittedName>
</protein>
<evidence type="ECO:0000256" key="1">
    <source>
        <dbReference type="ARBA" id="ARBA00022553"/>
    </source>
</evidence>
<feature type="active site" description="Phosphoserine intermediate" evidence="2">
    <location>
        <position position="90"/>
    </location>
</feature>
<keyword evidence="3" id="KW-0862">Zinc</keyword>
<dbReference type="OrthoDB" id="570067at2"/>
<proteinExistence type="inferred from homology"/>
<dbReference type="Pfam" id="PF00245">
    <property type="entry name" value="Alk_phosphatase"/>
    <property type="match status" value="1"/>
</dbReference>
<sequence length="448" mass="48117">MLQIHRKIIGLTALVGLTLIGCDNSTSNQPTANSSDQGNVIFIHPDGTSPSHWGAARMLNYGPDSDLNWDKMSNSGIYRGHLKNQLTGTSNAGAVIHATGVKVNNDSFGLDENGKPIIAASGKPQTIMQEAVAAGKATAIINSGIIPEPGTGAFVAKTKTRRNFEEITKQIVESGVDVILGGGEIYYLPEGTPGKFAKADESKRQDNINLIELAKEKGYKVIYSRDELLNLPPDTKKVLGIFAATDTYNDQTEEYLKEKNLPLYASDAPTVSQMLQATLKIVSKNKEGFFIVLEEEGSDNFCNFNNAKGCIEAVKRADDAVGVALEFIDKDPNTLLITAADSDAGGLEVIGTTTEKFPLDQPLPEKGRNGAPWDGKDGTATLPFVSGPDKQGNNYPFAIAWGGSDDFTGSIIAKSHGLNADRLPSNVDNTDIYRLMYSTLFGTEIPKL</sequence>
<feature type="binding site" evidence="3">
    <location>
        <position position="46"/>
    </location>
    <ligand>
        <name>Zn(2+)</name>
        <dbReference type="ChEBI" id="CHEBI:29105"/>
        <label>2</label>
    </ligand>
</feature>
<dbReference type="InterPro" id="IPR017850">
    <property type="entry name" value="Alkaline_phosphatase_core_sf"/>
</dbReference>
<evidence type="ECO:0000256" key="3">
    <source>
        <dbReference type="PIRSR" id="PIRSR601952-2"/>
    </source>
</evidence>
<accession>A0A1Z4LMQ4</accession>
<comment type="cofactor">
    <cofactor evidence="3">
        <name>Mg(2+)</name>
        <dbReference type="ChEBI" id="CHEBI:18420"/>
    </cofactor>
    <text evidence="3">Binds 1 Mg(2+) ion.</text>
</comment>
<dbReference type="PANTHER" id="PTHR11596:SF5">
    <property type="entry name" value="ALKALINE PHOSPHATASE"/>
    <property type="match status" value="1"/>
</dbReference>
<feature type="binding site" evidence="3">
    <location>
        <position position="341"/>
    </location>
    <ligand>
        <name>Zn(2+)</name>
        <dbReference type="ChEBI" id="CHEBI:29105"/>
        <label>2</label>
    </ligand>
</feature>
<keyword evidence="6" id="KW-1185">Reference proteome</keyword>
<feature type="binding site" evidence="3">
    <location>
        <position position="299"/>
    </location>
    <ligand>
        <name>Zn(2+)</name>
        <dbReference type="ChEBI" id="CHEBI:29105"/>
        <label>2</label>
    </ligand>
</feature>